<dbReference type="InterPro" id="IPR052535">
    <property type="entry name" value="Bacilysin_H2HPP_isomerase"/>
</dbReference>
<evidence type="ECO:0000313" key="2">
    <source>
        <dbReference type="EMBL" id="OAM87365.1"/>
    </source>
</evidence>
<dbReference type="AlphaFoldDB" id="A0A178IDZ2"/>
<dbReference type="InterPro" id="IPR013096">
    <property type="entry name" value="Cupin_2"/>
</dbReference>
<dbReference type="STRING" id="1184151.AW736_23455"/>
<name>A0A178IDZ2_9BACT</name>
<protein>
    <recommendedName>
        <fullName evidence="1">Cupin type-2 domain-containing protein</fullName>
    </recommendedName>
</protein>
<evidence type="ECO:0000313" key="3">
    <source>
        <dbReference type="Proteomes" id="UP000078486"/>
    </source>
</evidence>
<dbReference type="SUPFAM" id="SSF51182">
    <property type="entry name" value="RmlC-like cupins"/>
    <property type="match status" value="1"/>
</dbReference>
<dbReference type="PIRSF" id="PIRSF029883">
    <property type="entry name" value="KdgF"/>
    <property type="match status" value="1"/>
</dbReference>
<dbReference type="InterPro" id="IPR011051">
    <property type="entry name" value="RmlC_Cupin_sf"/>
</dbReference>
<reference evidence="2 3" key="1">
    <citation type="submission" date="2016-01" db="EMBL/GenBank/DDBJ databases">
        <title>High potential of lignocellulose degradation of a new Verrucomicrobia species.</title>
        <authorList>
            <person name="Wang Y."/>
            <person name="Shi Y."/>
            <person name="Qiu Z."/>
            <person name="Liu S."/>
            <person name="Yang H."/>
        </authorList>
    </citation>
    <scope>NUCLEOTIDE SEQUENCE [LARGE SCALE GENOMIC DNA]</scope>
    <source>
        <strain evidence="2 3">TSB47</strain>
    </source>
</reference>
<organism evidence="2 3">
    <name type="scientific">Termitidicoccus mucosus</name>
    <dbReference type="NCBI Taxonomy" id="1184151"/>
    <lineage>
        <taxon>Bacteria</taxon>
        <taxon>Pseudomonadati</taxon>
        <taxon>Verrucomicrobiota</taxon>
        <taxon>Opitutia</taxon>
        <taxon>Opitutales</taxon>
        <taxon>Opitutaceae</taxon>
        <taxon>Termitidicoccus</taxon>
    </lineage>
</organism>
<feature type="domain" description="Cupin type-2" evidence="1">
    <location>
        <begin position="40"/>
        <end position="100"/>
    </location>
</feature>
<dbReference type="InterPro" id="IPR025499">
    <property type="entry name" value="KdgF"/>
</dbReference>
<gene>
    <name evidence="2" type="ORF">AW736_23455</name>
</gene>
<dbReference type="PANTHER" id="PTHR40112">
    <property type="entry name" value="H2HPP ISOMERASE"/>
    <property type="match status" value="1"/>
</dbReference>
<proteinExistence type="predicted"/>
<keyword evidence="3" id="KW-1185">Reference proteome</keyword>
<dbReference type="RefSeq" id="WP_068772738.1">
    <property type="nucleotide sequence ID" value="NZ_CP109796.1"/>
</dbReference>
<evidence type="ECO:0000259" key="1">
    <source>
        <dbReference type="Pfam" id="PF07883"/>
    </source>
</evidence>
<dbReference type="CDD" id="cd02238">
    <property type="entry name" value="cupin_KdgF"/>
    <property type="match status" value="1"/>
</dbReference>
<dbReference type="EMBL" id="LRRQ01000174">
    <property type="protein sequence ID" value="OAM87365.1"/>
    <property type="molecule type" value="Genomic_DNA"/>
</dbReference>
<dbReference type="InterPro" id="IPR014710">
    <property type="entry name" value="RmlC-like_jellyroll"/>
</dbReference>
<accession>A0A178IDZ2</accession>
<dbReference type="Gene3D" id="2.60.120.10">
    <property type="entry name" value="Jelly Rolls"/>
    <property type="match status" value="1"/>
</dbReference>
<dbReference type="Proteomes" id="UP000078486">
    <property type="component" value="Unassembled WGS sequence"/>
</dbReference>
<sequence length="117" mass="13169">MLVPLNEQRFIKFADIKFNEVGDGVRRKIMSYGPDIMSVYVEFKKGSIGALHRHPHRQITYIQKGSFKVHIGDETQVLGAGDHYYIPADIPHGVEALEDAILIDMFTPARADFLPGT</sequence>
<dbReference type="Pfam" id="PF07883">
    <property type="entry name" value="Cupin_2"/>
    <property type="match status" value="1"/>
</dbReference>
<dbReference type="OrthoDB" id="9811153at2"/>
<dbReference type="PANTHER" id="PTHR40112:SF1">
    <property type="entry name" value="H2HPP ISOMERASE"/>
    <property type="match status" value="1"/>
</dbReference>
<comment type="caution">
    <text evidence="2">The sequence shown here is derived from an EMBL/GenBank/DDBJ whole genome shotgun (WGS) entry which is preliminary data.</text>
</comment>